<dbReference type="Proteomes" id="UP000321922">
    <property type="component" value="Unassembled WGS sequence"/>
</dbReference>
<dbReference type="InterPro" id="IPR043148">
    <property type="entry name" value="TagF_C"/>
</dbReference>
<dbReference type="PANTHER" id="PTHR37316">
    <property type="entry name" value="TEICHOIC ACID GLYCEROL-PHOSPHATE PRIMASE"/>
    <property type="match status" value="1"/>
</dbReference>
<dbReference type="InterPro" id="IPR043149">
    <property type="entry name" value="TagF_N"/>
</dbReference>
<name>A0A511QI02_9VIBR</name>
<dbReference type="Gene3D" id="3.40.50.12580">
    <property type="match status" value="1"/>
</dbReference>
<reference evidence="7 8" key="1">
    <citation type="submission" date="2019-07" db="EMBL/GenBank/DDBJ databases">
        <title>Whole genome shotgun sequence of Vibrio sagamiensis NBRC 104589.</title>
        <authorList>
            <person name="Hosoyama A."/>
            <person name="Uohara A."/>
            <person name="Ohji S."/>
            <person name="Ichikawa N."/>
        </authorList>
    </citation>
    <scope>NUCLEOTIDE SEQUENCE [LARGE SCALE GENOMIC DNA]</scope>
    <source>
        <strain evidence="7 8">NBRC 104589</strain>
    </source>
</reference>
<evidence type="ECO:0000256" key="2">
    <source>
        <dbReference type="ARBA" id="ARBA00010488"/>
    </source>
</evidence>
<sequence length="386" mass="45517">MDGKLKNIIKRILISSYYFFKKKDNNLIVISSYRNEKFSFYSRVFFEYLISKDSEFEVLFVISEQSTREKLKNKFGDYFISFDSFSDLQKIYSAKFWVVSTKSICMLPTSIFNREIINVWHGFPLKSIALKDKYQSSFKKILYKYYYSLSNKTIVSQSEKVSPIYSESFCVDRSNILALGSLIGEMFGRSLDKEVNDYVEKLTAGYKNVLYAPTYRDGGVTKYFPFEDFDYKNLCEFLERENIRIFIRPHHLDNGFQDYIDNNNIFLLSSEKVPEINFYLHKFDGLLTDYSSIIFDYQLTNGEIGLIPYDLDNYIKDRGMNFEYQECVPGKRLKNHSDLLELLRLVSSFMGRNKDCQIETEDDYISLSASKQSCTNLLKYIRTKKQ</sequence>
<dbReference type="InterPro" id="IPR051612">
    <property type="entry name" value="Teichoic_Acid_Biosynth"/>
</dbReference>
<dbReference type="OrthoDB" id="9802649at2"/>
<keyword evidence="4 7" id="KW-0808">Transferase</keyword>
<dbReference type="EMBL" id="BJXJ01000019">
    <property type="protein sequence ID" value="GEM76072.1"/>
    <property type="molecule type" value="Genomic_DNA"/>
</dbReference>
<organism evidence="7 8">
    <name type="scientific">Vibrio sagamiensis NBRC 104589</name>
    <dbReference type="NCBI Taxonomy" id="1219064"/>
    <lineage>
        <taxon>Bacteria</taxon>
        <taxon>Pseudomonadati</taxon>
        <taxon>Pseudomonadota</taxon>
        <taxon>Gammaproteobacteria</taxon>
        <taxon>Vibrionales</taxon>
        <taxon>Vibrionaceae</taxon>
        <taxon>Vibrio</taxon>
    </lineage>
</organism>
<keyword evidence="8" id="KW-1185">Reference proteome</keyword>
<evidence type="ECO:0000256" key="4">
    <source>
        <dbReference type="ARBA" id="ARBA00022679"/>
    </source>
</evidence>
<evidence type="ECO:0000256" key="1">
    <source>
        <dbReference type="ARBA" id="ARBA00004202"/>
    </source>
</evidence>
<dbReference type="AlphaFoldDB" id="A0A511QI02"/>
<dbReference type="Gene3D" id="3.40.50.11820">
    <property type="match status" value="1"/>
</dbReference>
<accession>A0A511QI02</accession>
<dbReference type="GO" id="GO:0005886">
    <property type="term" value="C:plasma membrane"/>
    <property type="evidence" value="ECO:0007669"/>
    <property type="project" value="UniProtKB-SubCell"/>
</dbReference>
<dbReference type="Pfam" id="PF04464">
    <property type="entry name" value="Glyphos_transf"/>
    <property type="match status" value="1"/>
</dbReference>
<evidence type="ECO:0000256" key="5">
    <source>
        <dbReference type="ARBA" id="ARBA00022944"/>
    </source>
</evidence>
<dbReference type="GO" id="GO:0047355">
    <property type="term" value="F:CDP-glycerol glycerophosphotransferase activity"/>
    <property type="evidence" value="ECO:0007669"/>
    <property type="project" value="InterPro"/>
</dbReference>
<comment type="caution">
    <text evidence="7">The sequence shown here is derived from an EMBL/GenBank/DDBJ whole genome shotgun (WGS) entry which is preliminary data.</text>
</comment>
<proteinExistence type="inferred from homology"/>
<evidence type="ECO:0000313" key="8">
    <source>
        <dbReference type="Proteomes" id="UP000321922"/>
    </source>
</evidence>
<dbReference type="InterPro" id="IPR007554">
    <property type="entry name" value="Glycerophosphate_synth"/>
</dbReference>
<protein>
    <submittedName>
        <fullName evidence="7">CDP-glycerol--glycerophosphate glycerophosphotransferase</fullName>
    </submittedName>
</protein>
<dbReference type="GO" id="GO:0019350">
    <property type="term" value="P:teichoic acid biosynthetic process"/>
    <property type="evidence" value="ECO:0007669"/>
    <property type="project" value="UniProtKB-KW"/>
</dbReference>
<evidence type="ECO:0000313" key="7">
    <source>
        <dbReference type="EMBL" id="GEM76072.1"/>
    </source>
</evidence>
<evidence type="ECO:0000256" key="6">
    <source>
        <dbReference type="ARBA" id="ARBA00023136"/>
    </source>
</evidence>
<comment type="subcellular location">
    <subcellularLocation>
        <location evidence="1">Cell membrane</location>
        <topology evidence="1">Peripheral membrane protein</topology>
    </subcellularLocation>
</comment>
<dbReference type="PANTHER" id="PTHR37316:SF3">
    <property type="entry name" value="TEICHOIC ACID GLYCEROL-PHOSPHATE TRANSFERASE"/>
    <property type="match status" value="1"/>
</dbReference>
<gene>
    <name evidence="7" type="ORF">VSA01S_21840</name>
</gene>
<comment type="similarity">
    <text evidence="2">Belongs to the CDP-glycerol glycerophosphotransferase family.</text>
</comment>
<keyword evidence="3" id="KW-1003">Cell membrane</keyword>
<evidence type="ECO:0000256" key="3">
    <source>
        <dbReference type="ARBA" id="ARBA00022475"/>
    </source>
</evidence>
<keyword evidence="5" id="KW-0777">Teichoic acid biosynthesis</keyword>
<keyword evidence="6" id="KW-0472">Membrane</keyword>